<dbReference type="AlphaFoldDB" id="A0A0F5L135"/>
<dbReference type="Proteomes" id="UP000033514">
    <property type="component" value="Unassembled WGS sequence"/>
</dbReference>
<evidence type="ECO:0000256" key="1">
    <source>
        <dbReference type="SAM" id="SignalP"/>
    </source>
</evidence>
<dbReference type="PATRIC" id="fig|361041.3.peg.3307"/>
<evidence type="ECO:0000313" key="3">
    <source>
        <dbReference type="Proteomes" id="UP000033514"/>
    </source>
</evidence>
<sequence length="86" mass="8577">MADIFSSFAMNLAAPAAGAFAISPNNAAVFDQPTRAVYVGGGGTLEVEMLGGGTITFEGLSAGALLPIRVVRVLTGTSAASLIGLY</sequence>
<dbReference type="RefSeq" id="WP_046144742.1">
    <property type="nucleotide sequence ID" value="NZ_LAJG01000048.1"/>
</dbReference>
<organism evidence="2 3">
    <name type="scientific">Devosia soli</name>
    <dbReference type="NCBI Taxonomy" id="361041"/>
    <lineage>
        <taxon>Bacteria</taxon>
        <taxon>Pseudomonadati</taxon>
        <taxon>Pseudomonadota</taxon>
        <taxon>Alphaproteobacteria</taxon>
        <taxon>Hyphomicrobiales</taxon>
        <taxon>Devosiaceae</taxon>
        <taxon>Devosia</taxon>
    </lineage>
</organism>
<feature type="chain" id="PRO_5002491791" evidence="1">
    <location>
        <begin position="28"/>
        <end position="86"/>
    </location>
</feature>
<comment type="caution">
    <text evidence="2">The sequence shown here is derived from an EMBL/GenBank/DDBJ whole genome shotgun (WGS) entry which is preliminary data.</text>
</comment>
<protein>
    <submittedName>
        <fullName evidence="2">Uncharacterized protein</fullName>
    </submittedName>
</protein>
<evidence type="ECO:0000313" key="2">
    <source>
        <dbReference type="EMBL" id="KKB75924.1"/>
    </source>
</evidence>
<dbReference type="EMBL" id="LAJG01000048">
    <property type="protein sequence ID" value="KKB75924.1"/>
    <property type="molecule type" value="Genomic_DNA"/>
</dbReference>
<accession>A0A0F5L135</accession>
<dbReference type="STRING" id="361041.VW35_19455"/>
<feature type="signal peptide" evidence="1">
    <location>
        <begin position="1"/>
        <end position="27"/>
    </location>
</feature>
<reference evidence="2 3" key="1">
    <citation type="submission" date="2015-03" db="EMBL/GenBank/DDBJ databases">
        <authorList>
            <person name="Hassan Y.I."/>
            <person name="Lepp D."/>
            <person name="Zhou T."/>
        </authorList>
    </citation>
    <scope>NUCLEOTIDE SEQUENCE [LARGE SCALE GENOMIC DNA]</scope>
    <source>
        <strain evidence="2 3">GH2-10</strain>
    </source>
</reference>
<gene>
    <name evidence="2" type="ORF">VW35_19455</name>
</gene>
<keyword evidence="3" id="KW-1185">Reference proteome</keyword>
<keyword evidence="1" id="KW-0732">Signal</keyword>
<dbReference type="OrthoDB" id="7916272at2"/>
<proteinExistence type="predicted"/>
<name>A0A0F5L135_9HYPH</name>